<dbReference type="PRINTS" id="PR00368">
    <property type="entry name" value="FADPNR"/>
</dbReference>
<dbReference type="PANTHER" id="PTHR43557:SF2">
    <property type="entry name" value="RIESKE DOMAIN-CONTAINING PROTEIN-RELATED"/>
    <property type="match status" value="1"/>
</dbReference>
<evidence type="ECO:0000256" key="2">
    <source>
        <dbReference type="ARBA" id="ARBA00022630"/>
    </source>
</evidence>
<feature type="domain" description="Reductase C-terminal" evidence="6">
    <location>
        <begin position="336"/>
        <end position="399"/>
    </location>
</feature>
<evidence type="ECO:0000259" key="6">
    <source>
        <dbReference type="Pfam" id="PF14759"/>
    </source>
</evidence>
<dbReference type="InterPro" id="IPR036188">
    <property type="entry name" value="FAD/NAD-bd_sf"/>
</dbReference>
<keyword evidence="2" id="KW-0285">Flavoprotein</keyword>
<dbReference type="PRINTS" id="PR00469">
    <property type="entry name" value="PNDRDTASEII"/>
</dbReference>
<keyword evidence="3" id="KW-0274">FAD</keyword>
<dbReference type="Gene3D" id="3.30.390.30">
    <property type="match status" value="1"/>
</dbReference>
<keyword evidence="4 7" id="KW-0560">Oxidoreductase</keyword>
<evidence type="ECO:0000256" key="3">
    <source>
        <dbReference type="ARBA" id="ARBA00022827"/>
    </source>
</evidence>
<reference evidence="7" key="1">
    <citation type="submission" date="2022-12" db="EMBL/GenBank/DDBJ databases">
        <title>Paraconexibacter alkalitolerans sp. nov. and Baekduia alba sp. nov., isolated from soil and emended description of the genera Paraconexibacter (Chun et al., 2020) and Baekduia (An et al., 2020).</title>
        <authorList>
            <person name="Vieira S."/>
            <person name="Huber K.J."/>
            <person name="Geppert A."/>
            <person name="Wolf J."/>
            <person name="Neumann-Schaal M."/>
            <person name="Muesken M."/>
            <person name="Overmann J."/>
        </authorList>
    </citation>
    <scope>NUCLEOTIDE SEQUENCE</scope>
    <source>
        <strain evidence="7">AEG42_29</strain>
    </source>
</reference>
<dbReference type="InterPro" id="IPR023753">
    <property type="entry name" value="FAD/NAD-binding_dom"/>
</dbReference>
<dbReference type="PANTHER" id="PTHR43557">
    <property type="entry name" value="APOPTOSIS-INDUCING FACTOR 1"/>
    <property type="match status" value="1"/>
</dbReference>
<dbReference type="InterPro" id="IPR016156">
    <property type="entry name" value="FAD/NAD-linked_Rdtase_dimer_sf"/>
</dbReference>
<evidence type="ECO:0000313" key="7">
    <source>
        <dbReference type="EMBL" id="XAY07369.1"/>
    </source>
</evidence>
<evidence type="ECO:0000259" key="5">
    <source>
        <dbReference type="Pfam" id="PF07992"/>
    </source>
</evidence>
<feature type="domain" description="FAD/NAD(P)-binding" evidence="5">
    <location>
        <begin position="17"/>
        <end position="300"/>
    </location>
</feature>
<dbReference type="KEGG" id="parq:DSM112329_04250"/>
<dbReference type="SUPFAM" id="SSF51905">
    <property type="entry name" value="FAD/NAD(P)-binding domain"/>
    <property type="match status" value="1"/>
</dbReference>
<comment type="cofactor">
    <cofactor evidence="1">
        <name>FAD</name>
        <dbReference type="ChEBI" id="CHEBI:57692"/>
    </cofactor>
</comment>
<evidence type="ECO:0000256" key="1">
    <source>
        <dbReference type="ARBA" id="ARBA00001974"/>
    </source>
</evidence>
<dbReference type="SUPFAM" id="SSF55424">
    <property type="entry name" value="FAD/NAD-linked reductases, dimerisation (C-terminal) domain"/>
    <property type="match status" value="1"/>
</dbReference>
<evidence type="ECO:0000256" key="4">
    <source>
        <dbReference type="ARBA" id="ARBA00023002"/>
    </source>
</evidence>
<dbReference type="Pfam" id="PF14759">
    <property type="entry name" value="Reductase_C"/>
    <property type="match status" value="1"/>
</dbReference>
<proteinExistence type="predicted"/>
<dbReference type="GO" id="GO:0005737">
    <property type="term" value="C:cytoplasm"/>
    <property type="evidence" value="ECO:0007669"/>
    <property type="project" value="TreeGrafter"/>
</dbReference>
<gene>
    <name evidence="7" type="primary">thcD_3</name>
    <name evidence="7" type="ORF">DSM112329_04250</name>
</gene>
<dbReference type="GO" id="GO:0016651">
    <property type="term" value="F:oxidoreductase activity, acting on NAD(P)H"/>
    <property type="evidence" value="ECO:0007669"/>
    <property type="project" value="TreeGrafter"/>
</dbReference>
<sequence>MPGGRHPHRGLIATVEQIVIVGGGLAGHRAAEALRKAGFGGAVVLVGDETHRPYDRPPLSKQLLAGSMTADETLYRVSADANVTWTLGQAAVSLDRDRQVVRLADGTEVPYDGLMITTGRRARSWPELPELEGFHVLRSLDDAAGFREAVSSTSRVVIVGAGFIGCEVAATLRGLGVTEVAVVDIAPFPMPVLGAEVGKRAITLHEQNGVRFFLSTSVSGFAGQGGRVSGVDLADGRSLPADVVLLALGSAPNTEWLEGSGLELLDGAVLCDEHCVAVGTSNIVAAGDVAAWPHPQAGRPICIEHWAIARDMAATAATNLLADPGGRASFATVPTFWSDQYSVKMKSAGLLAVADRFEVVEEDTEKPSLVVEAFRGQELIGAIVFNKNKAIIGYQRALAGQLAGAR</sequence>
<accession>A0AAU7B1B3</accession>
<dbReference type="EC" id="1.18.1.-" evidence="7"/>
<dbReference type="InterPro" id="IPR028202">
    <property type="entry name" value="Reductase_C"/>
</dbReference>
<dbReference type="AlphaFoldDB" id="A0AAU7B1B3"/>
<dbReference type="Pfam" id="PF07992">
    <property type="entry name" value="Pyr_redox_2"/>
    <property type="match status" value="1"/>
</dbReference>
<organism evidence="7">
    <name type="scientific">Paraconexibacter sp. AEG42_29</name>
    <dbReference type="NCBI Taxonomy" id="2997339"/>
    <lineage>
        <taxon>Bacteria</taxon>
        <taxon>Bacillati</taxon>
        <taxon>Actinomycetota</taxon>
        <taxon>Thermoleophilia</taxon>
        <taxon>Solirubrobacterales</taxon>
        <taxon>Paraconexibacteraceae</taxon>
        <taxon>Paraconexibacter</taxon>
    </lineage>
</organism>
<protein>
    <submittedName>
        <fullName evidence="7">Rhodocoxin reductase</fullName>
        <ecNumber evidence="7">1.18.1.-</ecNumber>
    </submittedName>
</protein>
<dbReference type="Gene3D" id="3.50.50.60">
    <property type="entry name" value="FAD/NAD(P)-binding domain"/>
    <property type="match status" value="2"/>
</dbReference>
<name>A0AAU7B1B3_9ACTN</name>
<dbReference type="EMBL" id="CP114014">
    <property type="protein sequence ID" value="XAY07369.1"/>
    <property type="molecule type" value="Genomic_DNA"/>
</dbReference>
<dbReference type="InterPro" id="IPR050446">
    <property type="entry name" value="FAD-oxidoreductase/Apoptosis"/>
</dbReference>